<comment type="caution">
    <text evidence="1">The sequence shown here is derived from an EMBL/GenBank/DDBJ whole genome shotgun (WGS) entry which is preliminary data.</text>
</comment>
<dbReference type="Proteomes" id="UP000887159">
    <property type="component" value="Unassembled WGS sequence"/>
</dbReference>
<dbReference type="AlphaFoldDB" id="A0A8X6VLN3"/>
<accession>A0A8X6VLN3</accession>
<keyword evidence="2" id="KW-1185">Reference proteome</keyword>
<proteinExistence type="predicted"/>
<organism evidence="1 2">
    <name type="scientific">Trichonephila clavipes</name>
    <name type="common">Golden silk orbweaver</name>
    <name type="synonym">Nephila clavipes</name>
    <dbReference type="NCBI Taxonomy" id="2585209"/>
    <lineage>
        <taxon>Eukaryota</taxon>
        <taxon>Metazoa</taxon>
        <taxon>Ecdysozoa</taxon>
        <taxon>Arthropoda</taxon>
        <taxon>Chelicerata</taxon>
        <taxon>Arachnida</taxon>
        <taxon>Araneae</taxon>
        <taxon>Araneomorphae</taxon>
        <taxon>Entelegynae</taxon>
        <taxon>Araneoidea</taxon>
        <taxon>Nephilidae</taxon>
        <taxon>Trichonephila</taxon>
    </lineage>
</organism>
<gene>
    <name evidence="1" type="ORF">TNCV_1075291</name>
</gene>
<name>A0A8X6VLN3_TRICX</name>
<evidence type="ECO:0000313" key="1">
    <source>
        <dbReference type="EMBL" id="GFY17794.1"/>
    </source>
</evidence>
<reference evidence="1" key="1">
    <citation type="submission" date="2020-08" db="EMBL/GenBank/DDBJ databases">
        <title>Multicomponent nature underlies the extraordinary mechanical properties of spider dragline silk.</title>
        <authorList>
            <person name="Kono N."/>
            <person name="Nakamura H."/>
            <person name="Mori M."/>
            <person name="Yoshida Y."/>
            <person name="Ohtoshi R."/>
            <person name="Malay A.D."/>
            <person name="Moran D.A.P."/>
            <person name="Tomita M."/>
            <person name="Numata K."/>
            <person name="Arakawa K."/>
        </authorList>
    </citation>
    <scope>NUCLEOTIDE SEQUENCE</scope>
</reference>
<dbReference type="EMBL" id="BMAU01021346">
    <property type="protein sequence ID" value="GFY17794.1"/>
    <property type="molecule type" value="Genomic_DNA"/>
</dbReference>
<protein>
    <submittedName>
        <fullName evidence="1">Uncharacterized protein</fullName>
    </submittedName>
</protein>
<evidence type="ECO:0000313" key="2">
    <source>
        <dbReference type="Proteomes" id="UP000887159"/>
    </source>
</evidence>
<sequence>MYYLIALNVSCSPLIRLRAGSNCLHKNKRLTSLGNGTRSVHSSHIESICGLVMEWPVLRGSFQVGGLEGTKGCAYSNCFGDIRCGRNFSKQADERLVCYWSKRISEVTLYWMPRSYGTRSGW</sequence>